<dbReference type="GO" id="GO:0003676">
    <property type="term" value="F:nucleic acid binding"/>
    <property type="evidence" value="ECO:0007669"/>
    <property type="project" value="InterPro"/>
</dbReference>
<reference evidence="3" key="1">
    <citation type="journal article" date="2014" name="Plant J.">
        <title>Profiling of extensively diversified plant LINEs reveals distinct plant-specific subclades.</title>
        <authorList>
            <person name="Heitkam T."/>
            <person name="Holtgrawe D."/>
            <person name="Dohm J.C."/>
            <person name="Minoche A.E."/>
            <person name="Himmelbauer H."/>
            <person name="Weisshaar B."/>
            <person name="Schmidt T."/>
        </authorList>
    </citation>
    <scope>NUCLEOTIDE SEQUENCE</scope>
    <source>
        <tissue evidence="3">Leaf</tissue>
    </source>
</reference>
<dbReference type="InterPro" id="IPR025836">
    <property type="entry name" value="Zn_knuckle_CX2CX4HX4C"/>
</dbReference>
<evidence type="ECO:0000256" key="1">
    <source>
        <dbReference type="PROSITE-ProRule" id="PRU00047"/>
    </source>
</evidence>
<keyword evidence="1" id="KW-0862">Zinc</keyword>
<feature type="domain" description="CCHC-type" evidence="2">
    <location>
        <begin position="206"/>
        <end position="219"/>
    </location>
</feature>
<dbReference type="InterPro" id="IPR025558">
    <property type="entry name" value="DUF4283"/>
</dbReference>
<dbReference type="Pfam" id="PF14392">
    <property type="entry name" value="zf-CCHC_4"/>
    <property type="match status" value="1"/>
</dbReference>
<proteinExistence type="predicted"/>
<accession>F4NCJ3</accession>
<evidence type="ECO:0000313" key="3">
    <source>
        <dbReference type="EMBL" id="CCA66049.1"/>
    </source>
</evidence>
<dbReference type="InterPro" id="IPR001878">
    <property type="entry name" value="Znf_CCHC"/>
</dbReference>
<evidence type="ECO:0000259" key="2">
    <source>
        <dbReference type="PROSITE" id="PS50158"/>
    </source>
</evidence>
<dbReference type="InterPro" id="IPR040256">
    <property type="entry name" value="At4g02000-like"/>
</dbReference>
<dbReference type="EMBL" id="FR852834">
    <property type="protein sequence ID" value="CCA66049.1"/>
    <property type="molecule type" value="Genomic_DNA"/>
</dbReference>
<dbReference type="AlphaFoldDB" id="F4NCJ3"/>
<sequence>MADEIILKVSAMKLTAEEDKTLAFDDISDTANNQDFTLSLIGKVVTVRSFNFDALKRTLNQIWSISKGAIFRIIENDLFVVQFACKRDKEKVMAGRPWSFDQSLVLLQEIDADVQPSNVRLTHSPFWVRVYNLPMRCRSEQHIRMIGGCIGDVLEVDTHEILWDKSARIRVLIDITKPLRRVQRFALKNGVSALVEIKYERLPTFCFLCGVIGHIGRDCVEVFEEDKEGESQWGAWLRASPRRGRQKMEEEEKCFLKGARALEFVRIEKEPTSRNMHNDLRNVEHDCPPTKPMEAHVSGAMESIAGAKLAAAEFEEPHAVAVHAAVPEPIGGVGLVSIPSIMVSSLDVDKSFSGDFNNQNNNMFSFVAGEGKVATKFKKLKQKSRLTKVAGEAFIDINNVSPCHIESGGKAGDKRKMVDNMIVDDINDSDNLSSKKHKLNDFSENDNNVDIVEAEVGCNQPRQAL</sequence>
<dbReference type="PANTHER" id="PTHR31286">
    <property type="entry name" value="GLYCINE-RICH CELL WALL STRUCTURAL PROTEIN 1.8-LIKE"/>
    <property type="match status" value="1"/>
</dbReference>
<protein>
    <recommendedName>
        <fullName evidence="2">CCHC-type domain-containing protein</fullName>
    </recommendedName>
</protein>
<organism evidence="3">
    <name type="scientific">Beta vulgaris subsp. vulgaris</name>
    <name type="common">Beet</name>
    <dbReference type="NCBI Taxonomy" id="3555"/>
    <lineage>
        <taxon>Eukaryota</taxon>
        <taxon>Viridiplantae</taxon>
        <taxon>Streptophyta</taxon>
        <taxon>Embryophyta</taxon>
        <taxon>Tracheophyta</taxon>
        <taxon>Spermatophyta</taxon>
        <taxon>Magnoliopsida</taxon>
        <taxon>eudicotyledons</taxon>
        <taxon>Gunneridae</taxon>
        <taxon>Pentapetalae</taxon>
        <taxon>Caryophyllales</taxon>
        <taxon>Chenopodiaceae</taxon>
        <taxon>Betoideae</taxon>
        <taxon>Beta</taxon>
    </lineage>
</organism>
<keyword evidence="1" id="KW-0479">Metal-binding</keyword>
<dbReference type="Pfam" id="PF14111">
    <property type="entry name" value="DUF4283"/>
    <property type="match status" value="1"/>
</dbReference>
<dbReference type="PANTHER" id="PTHR31286:SF167">
    <property type="entry name" value="OS09G0268800 PROTEIN"/>
    <property type="match status" value="1"/>
</dbReference>
<dbReference type="GO" id="GO:0008270">
    <property type="term" value="F:zinc ion binding"/>
    <property type="evidence" value="ECO:0007669"/>
    <property type="project" value="UniProtKB-KW"/>
</dbReference>
<name>F4NCJ3_BETVV</name>
<keyword evidence="1" id="KW-0863">Zinc-finger</keyword>
<dbReference type="PROSITE" id="PS50158">
    <property type="entry name" value="ZF_CCHC"/>
    <property type="match status" value="1"/>
</dbReference>